<organism evidence="2 3">
    <name type="scientific">Tagetes erecta</name>
    <name type="common">African marigold</name>
    <dbReference type="NCBI Taxonomy" id="13708"/>
    <lineage>
        <taxon>Eukaryota</taxon>
        <taxon>Viridiplantae</taxon>
        <taxon>Streptophyta</taxon>
        <taxon>Embryophyta</taxon>
        <taxon>Tracheophyta</taxon>
        <taxon>Spermatophyta</taxon>
        <taxon>Magnoliopsida</taxon>
        <taxon>eudicotyledons</taxon>
        <taxon>Gunneridae</taxon>
        <taxon>Pentapetalae</taxon>
        <taxon>asterids</taxon>
        <taxon>campanulids</taxon>
        <taxon>Asterales</taxon>
        <taxon>Asteraceae</taxon>
        <taxon>Asteroideae</taxon>
        <taxon>Heliantheae alliance</taxon>
        <taxon>Tageteae</taxon>
        <taxon>Tagetes</taxon>
    </lineage>
</organism>
<protein>
    <submittedName>
        <fullName evidence="2">Uncharacterized protein</fullName>
    </submittedName>
</protein>
<gene>
    <name evidence="2" type="ORF">QVD17_08576</name>
</gene>
<comment type="caution">
    <text evidence="2">The sequence shown here is derived from an EMBL/GenBank/DDBJ whole genome shotgun (WGS) entry which is preliminary data.</text>
</comment>
<evidence type="ECO:0000256" key="1">
    <source>
        <dbReference type="SAM" id="MobiDB-lite"/>
    </source>
</evidence>
<reference evidence="2" key="1">
    <citation type="journal article" date="2023" name="bioRxiv">
        <title>Improved chromosome-level genome assembly for marigold (Tagetes erecta).</title>
        <authorList>
            <person name="Jiang F."/>
            <person name="Yuan L."/>
            <person name="Wang S."/>
            <person name="Wang H."/>
            <person name="Xu D."/>
            <person name="Wang A."/>
            <person name="Fan W."/>
        </authorList>
    </citation>
    <scope>NUCLEOTIDE SEQUENCE</scope>
    <source>
        <strain evidence="2">WSJ</strain>
        <tissue evidence="2">Leaf</tissue>
    </source>
</reference>
<feature type="compositionally biased region" description="Basic and acidic residues" evidence="1">
    <location>
        <begin position="67"/>
        <end position="105"/>
    </location>
</feature>
<name>A0AAD8L4L8_TARER</name>
<dbReference type="AlphaFoldDB" id="A0AAD8L4L8"/>
<evidence type="ECO:0000313" key="3">
    <source>
        <dbReference type="Proteomes" id="UP001229421"/>
    </source>
</evidence>
<accession>A0AAD8L4L8</accession>
<sequence length="117" mass="12979">MTNALEAEKIAHAATQANLTKVKSSKAILAKFVSEQKYNKVGFGLTHEPMPESIANTLPESFNPLDHSPENEERFKDIHRNKSESGSSDGKDDEKIMSEIMKEESVSVGNDDQESEK</sequence>
<dbReference type="EMBL" id="JAUHHV010000002">
    <property type="protein sequence ID" value="KAK1431847.1"/>
    <property type="molecule type" value="Genomic_DNA"/>
</dbReference>
<feature type="region of interest" description="Disordered" evidence="1">
    <location>
        <begin position="51"/>
        <end position="117"/>
    </location>
</feature>
<keyword evidence="3" id="KW-1185">Reference proteome</keyword>
<evidence type="ECO:0000313" key="2">
    <source>
        <dbReference type="EMBL" id="KAK1431847.1"/>
    </source>
</evidence>
<dbReference type="Proteomes" id="UP001229421">
    <property type="component" value="Unassembled WGS sequence"/>
</dbReference>
<proteinExistence type="predicted"/>